<dbReference type="SUPFAM" id="SSF54593">
    <property type="entry name" value="Glyoxalase/Bleomycin resistance protein/Dihydroxybiphenyl dioxygenase"/>
    <property type="match status" value="1"/>
</dbReference>
<sequence>MAEKFVERIDAVFLPVKNLQESIKWYQKVFHFRLLWKNERMARLEIANNCGSTLLK</sequence>
<dbReference type="EMBL" id="JAROCA020000003">
    <property type="protein sequence ID" value="MDY0407255.1"/>
    <property type="molecule type" value="Genomic_DNA"/>
</dbReference>
<gene>
    <name evidence="2" type="ORF">P5G51_019680</name>
</gene>
<dbReference type="PROSITE" id="PS51819">
    <property type="entry name" value="VOC"/>
    <property type="match status" value="1"/>
</dbReference>
<dbReference type="InterPro" id="IPR029068">
    <property type="entry name" value="Glyas_Bleomycin-R_OHBP_Dase"/>
</dbReference>
<accession>A0ABU5CLY9</accession>
<dbReference type="RefSeq" id="WP_320385210.1">
    <property type="nucleotide sequence ID" value="NZ_JAROCA020000003.1"/>
</dbReference>
<evidence type="ECO:0000259" key="1">
    <source>
        <dbReference type="PROSITE" id="PS51819"/>
    </source>
</evidence>
<dbReference type="Proteomes" id="UP001228376">
    <property type="component" value="Unassembled WGS sequence"/>
</dbReference>
<protein>
    <submittedName>
        <fullName evidence="2">VOC family protein</fullName>
    </submittedName>
</protein>
<dbReference type="CDD" id="cd06587">
    <property type="entry name" value="VOC"/>
    <property type="match status" value="1"/>
</dbReference>
<dbReference type="InterPro" id="IPR037523">
    <property type="entry name" value="VOC_core"/>
</dbReference>
<feature type="domain" description="VOC" evidence="1">
    <location>
        <begin position="8"/>
        <end position="56"/>
    </location>
</feature>
<dbReference type="Gene3D" id="3.10.180.10">
    <property type="entry name" value="2,3-Dihydroxybiphenyl 1,2-Dioxygenase, domain 1"/>
    <property type="match status" value="1"/>
</dbReference>
<name>A0ABU5CLY9_9BACI</name>
<proteinExistence type="predicted"/>
<evidence type="ECO:0000313" key="3">
    <source>
        <dbReference type="Proteomes" id="UP001228376"/>
    </source>
</evidence>
<dbReference type="Pfam" id="PF00903">
    <property type="entry name" value="Glyoxalase"/>
    <property type="match status" value="1"/>
</dbReference>
<comment type="caution">
    <text evidence="2">The sequence shown here is derived from an EMBL/GenBank/DDBJ whole genome shotgun (WGS) entry which is preliminary data.</text>
</comment>
<dbReference type="InterPro" id="IPR004360">
    <property type="entry name" value="Glyas_Fos-R_dOase_dom"/>
</dbReference>
<keyword evidence="3" id="KW-1185">Reference proteome</keyword>
<evidence type="ECO:0000313" key="2">
    <source>
        <dbReference type="EMBL" id="MDY0407255.1"/>
    </source>
</evidence>
<organism evidence="2 3">
    <name type="scientific">Tigheibacillus jepli</name>
    <dbReference type="NCBI Taxonomy" id="3035914"/>
    <lineage>
        <taxon>Bacteria</taxon>
        <taxon>Bacillati</taxon>
        <taxon>Bacillota</taxon>
        <taxon>Bacilli</taxon>
        <taxon>Bacillales</taxon>
        <taxon>Bacillaceae</taxon>
        <taxon>Tigheibacillus</taxon>
    </lineage>
</organism>
<reference evidence="2 3" key="1">
    <citation type="submission" date="2023-10" db="EMBL/GenBank/DDBJ databases">
        <title>179-bfca-hs.</title>
        <authorList>
            <person name="Miliotis G."/>
            <person name="Sengupta P."/>
            <person name="Hameed A."/>
            <person name="Chuvochina M."/>
            <person name="Mcdonagh F."/>
            <person name="Simpson A.C."/>
            <person name="Singh N.K."/>
            <person name="Rekha P.D."/>
            <person name="Raman K."/>
            <person name="Hugenholtz P."/>
            <person name="Venkateswaran K."/>
        </authorList>
    </citation>
    <scope>NUCLEOTIDE SEQUENCE [LARGE SCALE GENOMIC DNA]</scope>
    <source>
        <strain evidence="2 3">179-BFC-A-HS</strain>
    </source>
</reference>